<dbReference type="Proteomes" id="UP001459105">
    <property type="component" value="Segment"/>
</dbReference>
<name>A0AAX4QI00_9CAUD</name>
<dbReference type="EMBL" id="PP438412">
    <property type="protein sequence ID" value="XAI95505.1"/>
    <property type="molecule type" value="Genomic_DNA"/>
</dbReference>
<organism evidence="1 2">
    <name type="scientific">Microcystis phage Mvi-JY20</name>
    <dbReference type="NCBI Taxonomy" id="3128146"/>
    <lineage>
        <taxon>Viruses</taxon>
        <taxon>Duplodnaviria</taxon>
        <taxon>Heunggongvirae</taxon>
        <taxon>Uroviricota</taxon>
        <taxon>Caudoviricetes</taxon>
    </lineage>
</organism>
<evidence type="ECO:0000313" key="2">
    <source>
        <dbReference type="Proteomes" id="UP001459105"/>
    </source>
</evidence>
<evidence type="ECO:0000313" key="1">
    <source>
        <dbReference type="EMBL" id="XAI95505.1"/>
    </source>
</evidence>
<sequence length="302" mass="34511">MQDVLSIRPALRAVLVAESAMLNAANAGRMDHWVFGLEKYNSRIFQRDYIDKLPANQAQAAPIYPPNFPTHPKDRHAHYLPGPLSNAIKSDIDNIDALFASQESITTYATESPTRFPLIFAVYLVSRHDMFRRWEFIKWVSAFIPKPELTLLARLFLRVRVSKMLDHGLLAHLSLLHFEAESELGQAITATKDFATFKKHLHPALIAATNKETIANWLLYENVWRLSLGMKFEEQANQFKALASSYYSSTESTKVSVKTAFCMYAAFLALADEYFTMPVEPYYQRLLYRPTFEACLDAAQVF</sequence>
<accession>A0AAX4QI00</accession>
<protein>
    <submittedName>
        <fullName evidence="1">Uncharacterized protein</fullName>
    </submittedName>
</protein>
<reference evidence="1" key="1">
    <citation type="submission" date="2024-03" db="EMBL/GenBank/DDBJ databases">
        <authorList>
            <person name="Lin W."/>
            <person name="Li D."/>
            <person name="Tong Y."/>
        </authorList>
    </citation>
    <scope>NUCLEOTIDE SEQUENCE</scope>
</reference>
<proteinExistence type="predicted"/>